<protein>
    <submittedName>
        <fullName evidence="6">LysR substrate-binding domain-containing protein</fullName>
    </submittedName>
</protein>
<organism evidence="6 7">
    <name type="scientific">Arthrobacter vasquezii</name>
    <dbReference type="NCBI Taxonomy" id="2977629"/>
    <lineage>
        <taxon>Bacteria</taxon>
        <taxon>Bacillati</taxon>
        <taxon>Actinomycetota</taxon>
        <taxon>Actinomycetes</taxon>
        <taxon>Micrococcales</taxon>
        <taxon>Micrococcaceae</taxon>
        <taxon>Arthrobacter</taxon>
    </lineage>
</organism>
<evidence type="ECO:0000256" key="2">
    <source>
        <dbReference type="ARBA" id="ARBA00023015"/>
    </source>
</evidence>
<dbReference type="PROSITE" id="PS50931">
    <property type="entry name" value="HTH_LYSR"/>
    <property type="match status" value="1"/>
</dbReference>
<comment type="caution">
    <text evidence="6">The sequence shown here is derived from an EMBL/GenBank/DDBJ whole genome shotgun (WGS) entry which is preliminary data.</text>
</comment>
<evidence type="ECO:0000313" key="7">
    <source>
        <dbReference type="Proteomes" id="UP001220456"/>
    </source>
</evidence>
<accession>A0ABT6CVV3</accession>
<evidence type="ECO:0000259" key="5">
    <source>
        <dbReference type="PROSITE" id="PS50931"/>
    </source>
</evidence>
<keyword evidence="2" id="KW-0805">Transcription regulation</keyword>
<dbReference type="Pfam" id="PF03466">
    <property type="entry name" value="LysR_substrate"/>
    <property type="match status" value="1"/>
</dbReference>
<evidence type="ECO:0000256" key="1">
    <source>
        <dbReference type="ARBA" id="ARBA00009437"/>
    </source>
</evidence>
<keyword evidence="3" id="KW-0238">DNA-binding</keyword>
<dbReference type="InterPro" id="IPR036388">
    <property type="entry name" value="WH-like_DNA-bd_sf"/>
</dbReference>
<dbReference type="Pfam" id="PF00126">
    <property type="entry name" value="HTH_1"/>
    <property type="match status" value="1"/>
</dbReference>
<keyword evidence="4" id="KW-0804">Transcription</keyword>
<dbReference type="RefSeq" id="WP_277358415.1">
    <property type="nucleotide sequence ID" value="NZ_JAROKN010000018.1"/>
</dbReference>
<dbReference type="InterPro" id="IPR050950">
    <property type="entry name" value="HTH-type_LysR_regulators"/>
</dbReference>
<sequence>MQVKLDQLRSFEAVARVGHFTRAADELYLAQPSLSRQIAALEADLGAELFHRGSLGATLTNAGELLLPIARRMLGDAQTAREKMDELSGLHRGRVRLGAPPTLCVSLVADVLAAFRSAHPGVELHITEGGSRFLVEALNEGALDLALVVTRAVNPTVPGTELIPLLAEELVVVSSAGSAMPEELTLKELAHIPQVAFNRSYDLRVATDAAFSAAGLETVVAVEGAEMDAVLRFVERGLGVAVVPAMVVHDRPGLRRARLVSPSLTRTVNLARRNDVGPSAAAAAMQQFVFDIVDRLAAPGTDLARLVTAAPRDSEN</sequence>
<dbReference type="Gene3D" id="3.40.190.290">
    <property type="match status" value="1"/>
</dbReference>
<comment type="similarity">
    <text evidence="1">Belongs to the LysR transcriptional regulatory family.</text>
</comment>
<gene>
    <name evidence="6" type="ORF">P4U43_08905</name>
</gene>
<dbReference type="EMBL" id="JAROKN010000018">
    <property type="protein sequence ID" value="MDF9277906.1"/>
    <property type="molecule type" value="Genomic_DNA"/>
</dbReference>
<keyword evidence="7" id="KW-1185">Reference proteome</keyword>
<dbReference type="InterPro" id="IPR005119">
    <property type="entry name" value="LysR_subst-bd"/>
</dbReference>
<dbReference type="SUPFAM" id="SSF46785">
    <property type="entry name" value="Winged helix' DNA-binding domain"/>
    <property type="match status" value="1"/>
</dbReference>
<dbReference type="Gene3D" id="1.10.10.10">
    <property type="entry name" value="Winged helix-like DNA-binding domain superfamily/Winged helix DNA-binding domain"/>
    <property type="match status" value="1"/>
</dbReference>
<evidence type="ECO:0000256" key="4">
    <source>
        <dbReference type="ARBA" id="ARBA00023163"/>
    </source>
</evidence>
<reference evidence="6 7" key="1">
    <citation type="journal article" date="2023" name="Int. J. Syst. Evol. Microbiol.">
        <title>Arthrobacter vasquezii sp. nov., isolated from a soil sample from Union Glacier, Antarctica.</title>
        <authorList>
            <person name="Valenzuela-Ibaceta F."/>
            <person name="Carrasco V."/>
            <person name="Lagos-Moraga S."/>
            <person name="Dietz-Vargas C."/>
            <person name="Navarro C.A."/>
            <person name="Perez-Donoso J.M."/>
        </authorList>
    </citation>
    <scope>NUCLEOTIDE SEQUENCE [LARGE SCALE GENOMIC DNA]</scope>
    <source>
        <strain evidence="6 7">EH-1B-1</strain>
    </source>
</reference>
<dbReference type="InterPro" id="IPR036390">
    <property type="entry name" value="WH_DNA-bd_sf"/>
</dbReference>
<name>A0ABT6CVV3_9MICC</name>
<evidence type="ECO:0000313" key="6">
    <source>
        <dbReference type="EMBL" id="MDF9277906.1"/>
    </source>
</evidence>
<evidence type="ECO:0000256" key="3">
    <source>
        <dbReference type="ARBA" id="ARBA00023125"/>
    </source>
</evidence>
<dbReference type="CDD" id="cd05466">
    <property type="entry name" value="PBP2_LTTR_substrate"/>
    <property type="match status" value="1"/>
</dbReference>
<feature type="domain" description="HTH lysR-type" evidence="5">
    <location>
        <begin position="3"/>
        <end position="60"/>
    </location>
</feature>
<dbReference type="SUPFAM" id="SSF53850">
    <property type="entry name" value="Periplasmic binding protein-like II"/>
    <property type="match status" value="1"/>
</dbReference>
<dbReference type="PANTHER" id="PTHR30419">
    <property type="entry name" value="HTH-TYPE TRANSCRIPTIONAL REGULATOR YBHD"/>
    <property type="match status" value="1"/>
</dbReference>
<dbReference type="InterPro" id="IPR000847">
    <property type="entry name" value="LysR_HTH_N"/>
</dbReference>
<proteinExistence type="inferred from homology"/>
<dbReference type="PRINTS" id="PR00039">
    <property type="entry name" value="HTHLYSR"/>
</dbReference>
<dbReference type="Proteomes" id="UP001220456">
    <property type="component" value="Unassembled WGS sequence"/>
</dbReference>